<dbReference type="GeneID" id="99507528"/>
<dbReference type="InterPro" id="IPR000847">
    <property type="entry name" value="LysR_HTH_N"/>
</dbReference>
<organism evidence="6 7">
    <name type="scientific">Pseudoalteromonas lipolytica</name>
    <dbReference type="NCBI Taxonomy" id="570156"/>
    <lineage>
        <taxon>Bacteria</taxon>
        <taxon>Pseudomonadati</taxon>
        <taxon>Pseudomonadota</taxon>
        <taxon>Gammaproteobacteria</taxon>
        <taxon>Alteromonadales</taxon>
        <taxon>Pseudoalteromonadaceae</taxon>
        <taxon>Pseudoalteromonas</taxon>
    </lineage>
</organism>
<reference evidence="6 7" key="1">
    <citation type="submission" date="2018-08" db="EMBL/GenBank/DDBJ databases">
        <title>Draft genome sequence of Pseudoalteromonas donghaensis HJ51.</title>
        <authorList>
            <person name="Oh J."/>
            <person name="Roh D."/>
        </authorList>
    </citation>
    <scope>NUCLEOTIDE SEQUENCE [LARGE SCALE GENOMIC DNA]</scope>
    <source>
        <strain evidence="6 7">HJ51</strain>
        <plasmid evidence="6 7">unnamed1</plasmid>
    </source>
</reference>
<name>A0AAD0S373_9GAMM</name>
<evidence type="ECO:0000256" key="2">
    <source>
        <dbReference type="ARBA" id="ARBA00023015"/>
    </source>
</evidence>
<dbReference type="Proteomes" id="UP000264605">
    <property type="component" value="Plasmid unnamed1"/>
</dbReference>
<evidence type="ECO:0000256" key="4">
    <source>
        <dbReference type="ARBA" id="ARBA00023163"/>
    </source>
</evidence>
<keyword evidence="2" id="KW-0805">Transcription regulation</keyword>
<keyword evidence="6" id="KW-0614">Plasmid</keyword>
<dbReference type="Gene3D" id="1.10.10.10">
    <property type="entry name" value="Winged helix-like DNA-binding domain superfamily/Winged helix DNA-binding domain"/>
    <property type="match status" value="1"/>
</dbReference>
<geneLocation type="plasmid" evidence="6 7">
    <name>unnamed1</name>
</geneLocation>
<comment type="similarity">
    <text evidence="1">Belongs to the LysR transcriptional regulatory family.</text>
</comment>
<evidence type="ECO:0000313" key="7">
    <source>
        <dbReference type="Proteomes" id="UP000264605"/>
    </source>
</evidence>
<dbReference type="AlphaFoldDB" id="A0AAD0S373"/>
<dbReference type="SUPFAM" id="SSF53850">
    <property type="entry name" value="Periplasmic binding protein-like II"/>
    <property type="match status" value="1"/>
</dbReference>
<dbReference type="PROSITE" id="PS50931">
    <property type="entry name" value="HTH_LYSR"/>
    <property type="match status" value="1"/>
</dbReference>
<feature type="domain" description="HTH lysR-type" evidence="5">
    <location>
        <begin position="4"/>
        <end position="61"/>
    </location>
</feature>
<dbReference type="GO" id="GO:0006351">
    <property type="term" value="P:DNA-templated transcription"/>
    <property type="evidence" value="ECO:0007669"/>
    <property type="project" value="TreeGrafter"/>
</dbReference>
<evidence type="ECO:0000259" key="5">
    <source>
        <dbReference type="PROSITE" id="PS50931"/>
    </source>
</evidence>
<dbReference type="SUPFAM" id="SSF46785">
    <property type="entry name" value="Winged helix' DNA-binding domain"/>
    <property type="match status" value="1"/>
</dbReference>
<keyword evidence="3" id="KW-0238">DNA-binding</keyword>
<dbReference type="PRINTS" id="PR00039">
    <property type="entry name" value="HTHLYSR"/>
</dbReference>
<dbReference type="Pfam" id="PF03466">
    <property type="entry name" value="LysR_substrate"/>
    <property type="match status" value="1"/>
</dbReference>
<dbReference type="Gene3D" id="3.40.190.10">
    <property type="entry name" value="Periplasmic binding protein-like II"/>
    <property type="match status" value="2"/>
</dbReference>
<keyword evidence="4" id="KW-0804">Transcription</keyword>
<dbReference type="Pfam" id="PF00126">
    <property type="entry name" value="HTH_1"/>
    <property type="match status" value="1"/>
</dbReference>
<dbReference type="RefSeq" id="WP_118845009.1">
    <property type="nucleotide sequence ID" value="NZ_CP032091.1"/>
</dbReference>
<dbReference type="InterPro" id="IPR036388">
    <property type="entry name" value="WH-like_DNA-bd_sf"/>
</dbReference>
<dbReference type="GO" id="GO:0043565">
    <property type="term" value="F:sequence-specific DNA binding"/>
    <property type="evidence" value="ECO:0007669"/>
    <property type="project" value="TreeGrafter"/>
</dbReference>
<dbReference type="EMBL" id="CP032091">
    <property type="protein sequence ID" value="AXV67350.1"/>
    <property type="molecule type" value="Genomic_DNA"/>
</dbReference>
<dbReference type="InterPro" id="IPR058163">
    <property type="entry name" value="LysR-type_TF_proteobact-type"/>
</dbReference>
<evidence type="ECO:0000313" key="6">
    <source>
        <dbReference type="EMBL" id="AXV67350.1"/>
    </source>
</evidence>
<protein>
    <submittedName>
        <fullName evidence="6">LysR family transcriptional regulator</fullName>
    </submittedName>
</protein>
<dbReference type="KEGG" id="pdj:D0907_18755"/>
<gene>
    <name evidence="6" type="ORF">D0907_18755</name>
</gene>
<proteinExistence type="inferred from homology"/>
<dbReference type="FunFam" id="1.10.10.10:FF:000001">
    <property type="entry name" value="LysR family transcriptional regulator"/>
    <property type="match status" value="1"/>
</dbReference>
<dbReference type="GO" id="GO:0003700">
    <property type="term" value="F:DNA-binding transcription factor activity"/>
    <property type="evidence" value="ECO:0007669"/>
    <property type="project" value="InterPro"/>
</dbReference>
<dbReference type="InterPro" id="IPR036390">
    <property type="entry name" value="WH_DNA-bd_sf"/>
</dbReference>
<sequence length="304" mass="34632">MKLPPLKSLWYFKHAAKLGSFKLAAEQLYVSQAAVSQQIRLLEQQLGCALFTRHTRYVELTRQGEQLLPHVLKGFDHLHTGVQSLSQDSHPNTLNLSVLPSFASGWLLGRISDFQHQHPNIKVRIEPSDQLADFSTGQVDLGIRFGLGNYPDLQSELLTDDSLFLAYKPGLIDVTKTLKPQVMAQKLIKDICPDAERGWLTFAEQLGMNADALPSLEIDNAALVIQATLAGQGIAIVRRRLIETQLQLGQLEIYPDFEYPCQFKYYLAGPAEHFTWHKVQVFKDWLMRQFELDDEQFYKHQQSL</sequence>
<dbReference type="PANTHER" id="PTHR30537:SF74">
    <property type="entry name" value="HTH-TYPE TRANSCRIPTIONAL REGULATOR TRPI"/>
    <property type="match status" value="1"/>
</dbReference>
<dbReference type="InterPro" id="IPR005119">
    <property type="entry name" value="LysR_subst-bd"/>
</dbReference>
<dbReference type="CDD" id="cd08432">
    <property type="entry name" value="PBP2_GcdR_TrpI_HvrB_AmpR_like"/>
    <property type="match status" value="1"/>
</dbReference>
<evidence type="ECO:0000256" key="1">
    <source>
        <dbReference type="ARBA" id="ARBA00009437"/>
    </source>
</evidence>
<accession>A0AAD0S373</accession>
<dbReference type="PANTHER" id="PTHR30537">
    <property type="entry name" value="HTH-TYPE TRANSCRIPTIONAL REGULATOR"/>
    <property type="match status" value="1"/>
</dbReference>
<evidence type="ECO:0000256" key="3">
    <source>
        <dbReference type="ARBA" id="ARBA00023125"/>
    </source>
</evidence>